<protein>
    <recommendedName>
        <fullName evidence="3">F-box domain-containing protein</fullName>
    </recommendedName>
</protein>
<dbReference type="EMBL" id="BTRK01000006">
    <property type="protein sequence ID" value="GMR59349.1"/>
    <property type="molecule type" value="Genomic_DNA"/>
</dbReference>
<evidence type="ECO:0000313" key="2">
    <source>
        <dbReference type="Proteomes" id="UP001328107"/>
    </source>
</evidence>
<dbReference type="Proteomes" id="UP001328107">
    <property type="component" value="Unassembled WGS sequence"/>
</dbReference>
<dbReference type="AlphaFoldDB" id="A0AAN5DCH0"/>
<reference evidence="2" key="1">
    <citation type="submission" date="2022-10" db="EMBL/GenBank/DDBJ databases">
        <title>Genome assembly of Pristionchus species.</title>
        <authorList>
            <person name="Yoshida K."/>
            <person name="Sommer R.J."/>
        </authorList>
    </citation>
    <scope>NUCLEOTIDE SEQUENCE [LARGE SCALE GENOMIC DNA]</scope>
    <source>
        <strain evidence="2">RS5460</strain>
    </source>
</reference>
<comment type="caution">
    <text evidence="1">The sequence shown here is derived from an EMBL/GenBank/DDBJ whole genome shotgun (WGS) entry which is preliminary data.</text>
</comment>
<organism evidence="1 2">
    <name type="scientific">Pristionchus mayeri</name>
    <dbReference type="NCBI Taxonomy" id="1317129"/>
    <lineage>
        <taxon>Eukaryota</taxon>
        <taxon>Metazoa</taxon>
        <taxon>Ecdysozoa</taxon>
        <taxon>Nematoda</taxon>
        <taxon>Chromadorea</taxon>
        <taxon>Rhabditida</taxon>
        <taxon>Rhabditina</taxon>
        <taxon>Diplogasteromorpha</taxon>
        <taxon>Diplogasteroidea</taxon>
        <taxon>Neodiplogasteridae</taxon>
        <taxon>Pristionchus</taxon>
    </lineage>
</organism>
<sequence>MLKLKVSRLLSLLKSSSEKKGKKPAQEETHIDLPKNVWNLILEYSSPIDVMKWRRVNRVVKSVIDDRLSRLLYFDVWRMDTTSILPRHKDNDGDFFRVRSSSLLVHMDSHSLVLVSSSHWTTRDVERLWAAINIFRRSALTLTVDASVMEIIVAGISHSYTHWIKWKESEDRLNNNEKAKEESEEIQPFFPCVREMTIRVSRGEVSSLLSLPSSSVPPHLIVPFQSLQLFRLHLVGSRSGNVWKSPLISPSPSFKVPSGNGRLRPFKQWLNIDQLGERYCQQFS</sequence>
<gene>
    <name evidence="1" type="ORF">PMAYCL1PPCAC_29544</name>
</gene>
<accession>A0AAN5DCH0</accession>
<evidence type="ECO:0000313" key="1">
    <source>
        <dbReference type="EMBL" id="GMR59349.1"/>
    </source>
</evidence>
<proteinExistence type="predicted"/>
<keyword evidence="2" id="KW-1185">Reference proteome</keyword>
<name>A0AAN5DCH0_9BILA</name>
<evidence type="ECO:0008006" key="3">
    <source>
        <dbReference type="Google" id="ProtNLM"/>
    </source>
</evidence>